<gene>
    <name evidence="1" type="ORF">RHMOL_Rhmol03G0248600</name>
</gene>
<name>A0ACC0PJH5_RHOML</name>
<reference evidence="1" key="1">
    <citation type="submission" date="2022-02" db="EMBL/GenBank/DDBJ databases">
        <title>Plant Genome Project.</title>
        <authorList>
            <person name="Zhang R.-G."/>
        </authorList>
    </citation>
    <scope>NUCLEOTIDE SEQUENCE</scope>
    <source>
        <strain evidence="1">AT1</strain>
    </source>
</reference>
<dbReference type="Proteomes" id="UP001062846">
    <property type="component" value="Chromosome 3"/>
</dbReference>
<protein>
    <submittedName>
        <fullName evidence="1">Uncharacterized protein</fullName>
    </submittedName>
</protein>
<organism evidence="1 2">
    <name type="scientific">Rhododendron molle</name>
    <name type="common">Chinese azalea</name>
    <name type="synonym">Azalea mollis</name>
    <dbReference type="NCBI Taxonomy" id="49168"/>
    <lineage>
        <taxon>Eukaryota</taxon>
        <taxon>Viridiplantae</taxon>
        <taxon>Streptophyta</taxon>
        <taxon>Embryophyta</taxon>
        <taxon>Tracheophyta</taxon>
        <taxon>Spermatophyta</taxon>
        <taxon>Magnoliopsida</taxon>
        <taxon>eudicotyledons</taxon>
        <taxon>Gunneridae</taxon>
        <taxon>Pentapetalae</taxon>
        <taxon>asterids</taxon>
        <taxon>Ericales</taxon>
        <taxon>Ericaceae</taxon>
        <taxon>Ericoideae</taxon>
        <taxon>Rhodoreae</taxon>
        <taxon>Rhododendron</taxon>
    </lineage>
</organism>
<evidence type="ECO:0000313" key="1">
    <source>
        <dbReference type="EMBL" id="KAI8565304.1"/>
    </source>
</evidence>
<comment type="caution">
    <text evidence="1">The sequence shown here is derived from an EMBL/GenBank/DDBJ whole genome shotgun (WGS) entry which is preliminary data.</text>
</comment>
<evidence type="ECO:0000313" key="2">
    <source>
        <dbReference type="Proteomes" id="UP001062846"/>
    </source>
</evidence>
<keyword evidence="2" id="KW-1185">Reference proteome</keyword>
<sequence>MIHQPNPLRFRPLPDEAFEQDFQNPLAGGGVGLDAGRVQDLRRQVAAEEPHVGPYPAELMLCWLVWMTFPVARALGRSEKTAPFWTRAWWAKVGVPMKMAGRDPARRVMMGPCLARKERMADSNSEKFLRRNMKSPISGMVVGPGGRRDSLTPSPFVDHHGPPPYIVDLALSARRGHPVPLFDLSCLVSSPCRKLGVVVKPMQKSRLVLKFMWMEKNIGLALDQVIPGHGSIPLSPYYFWPRKDAWDELKILLESKPWISQRQTVILLNQATDVINLWQQSADDHS</sequence>
<accession>A0ACC0PJH5</accession>
<proteinExistence type="predicted"/>
<dbReference type="EMBL" id="CM046390">
    <property type="protein sequence ID" value="KAI8565304.1"/>
    <property type="molecule type" value="Genomic_DNA"/>
</dbReference>